<reference evidence="1 2" key="1">
    <citation type="journal article" date="2016" name="Nat. Commun.">
        <title>Thousands of microbial genomes shed light on interconnected biogeochemical processes in an aquifer system.</title>
        <authorList>
            <person name="Anantharaman K."/>
            <person name="Brown C.T."/>
            <person name="Hug L.A."/>
            <person name="Sharon I."/>
            <person name="Castelle C.J."/>
            <person name="Probst A.J."/>
            <person name="Thomas B.C."/>
            <person name="Singh A."/>
            <person name="Wilkins M.J."/>
            <person name="Karaoz U."/>
            <person name="Brodie E.L."/>
            <person name="Williams K.H."/>
            <person name="Hubbard S.S."/>
            <person name="Banfield J.F."/>
        </authorList>
    </citation>
    <scope>NUCLEOTIDE SEQUENCE [LARGE SCALE GENOMIC DNA]</scope>
</reference>
<sequence length="167" mass="18693">MLASKTHFVQSLLVGRQKQTAGPLTRAGRIYYFLTCAKQLLIIESVELLLGTGPACEQKPVQPVHRALRFQHMSSFERAAYICSEPVLCVCDDVPSEQNRVGYLTEYPLKGKRTLLDVGICIIQGAEITSPARALQFAMTGELHRAPFPFQFRADSETILYVSLWFA</sequence>
<protein>
    <submittedName>
        <fullName evidence="1">Uncharacterized protein</fullName>
    </submittedName>
</protein>
<gene>
    <name evidence="1" type="ORF">A3C20_01505</name>
</gene>
<comment type="caution">
    <text evidence="1">The sequence shown here is derived from an EMBL/GenBank/DDBJ whole genome shotgun (WGS) entry which is preliminary data.</text>
</comment>
<dbReference type="AlphaFoldDB" id="A0A1F6E628"/>
<dbReference type="Proteomes" id="UP000176914">
    <property type="component" value="Unassembled WGS sequence"/>
</dbReference>
<evidence type="ECO:0000313" key="1">
    <source>
        <dbReference type="EMBL" id="OGG69000.1"/>
    </source>
</evidence>
<accession>A0A1F6E628</accession>
<organism evidence="1 2">
    <name type="scientific">Candidatus Kaiserbacteria bacterium RIFCSPHIGHO2_02_FULL_55_25</name>
    <dbReference type="NCBI Taxonomy" id="1798498"/>
    <lineage>
        <taxon>Bacteria</taxon>
        <taxon>Candidatus Kaiseribacteriota</taxon>
    </lineage>
</organism>
<dbReference type="EMBL" id="MFLL01000024">
    <property type="protein sequence ID" value="OGG69000.1"/>
    <property type="molecule type" value="Genomic_DNA"/>
</dbReference>
<name>A0A1F6E628_9BACT</name>
<proteinExistence type="predicted"/>
<evidence type="ECO:0000313" key="2">
    <source>
        <dbReference type="Proteomes" id="UP000176914"/>
    </source>
</evidence>